<reference evidence="3 4" key="1">
    <citation type="submission" date="2022-05" db="EMBL/GenBank/DDBJ databases">
        <authorList>
            <consortium name="Genoscope - CEA"/>
            <person name="William W."/>
        </authorList>
    </citation>
    <scope>NUCLEOTIDE SEQUENCE [LARGE SCALE GENOMIC DNA]</scope>
</reference>
<gene>
    <name evidence="3" type="ORF">PEVE_00035508</name>
</gene>
<keyword evidence="2" id="KW-0472">Membrane</keyword>
<comment type="caution">
    <text evidence="3">The sequence shown here is derived from an EMBL/GenBank/DDBJ whole genome shotgun (WGS) entry which is preliminary data.</text>
</comment>
<dbReference type="EMBL" id="CALNXI010005503">
    <property type="protein sequence ID" value="CAH3197932.1"/>
    <property type="molecule type" value="Genomic_DNA"/>
</dbReference>
<dbReference type="Proteomes" id="UP001159427">
    <property type="component" value="Unassembled WGS sequence"/>
</dbReference>
<keyword evidence="2" id="KW-1133">Transmembrane helix</keyword>
<proteinExistence type="predicted"/>
<keyword evidence="2" id="KW-0812">Transmembrane</keyword>
<feature type="non-terminal residue" evidence="3">
    <location>
        <position position="115"/>
    </location>
</feature>
<feature type="transmembrane region" description="Helical" evidence="2">
    <location>
        <begin position="12"/>
        <end position="37"/>
    </location>
</feature>
<keyword evidence="4" id="KW-1185">Reference proteome</keyword>
<name>A0ABN8T2E1_9CNID</name>
<sequence length="115" mass="13052">MEQGSKPRARCFNWISLLILMAAIYVVLVSVFMVTLYRLVLTQTTRIRTLEAKTIELSARVYKLELSLTNIKRSEAKSVSETDRVVHGKLTSKQTPFSSLQSRDKRQMGGVPHPT</sequence>
<evidence type="ECO:0000256" key="2">
    <source>
        <dbReference type="SAM" id="Phobius"/>
    </source>
</evidence>
<evidence type="ECO:0000256" key="1">
    <source>
        <dbReference type="SAM" id="MobiDB-lite"/>
    </source>
</evidence>
<protein>
    <submittedName>
        <fullName evidence="3">Uncharacterized protein</fullName>
    </submittedName>
</protein>
<organism evidence="3 4">
    <name type="scientific">Porites evermanni</name>
    <dbReference type="NCBI Taxonomy" id="104178"/>
    <lineage>
        <taxon>Eukaryota</taxon>
        <taxon>Metazoa</taxon>
        <taxon>Cnidaria</taxon>
        <taxon>Anthozoa</taxon>
        <taxon>Hexacorallia</taxon>
        <taxon>Scleractinia</taxon>
        <taxon>Fungiina</taxon>
        <taxon>Poritidae</taxon>
        <taxon>Porites</taxon>
    </lineage>
</organism>
<feature type="region of interest" description="Disordered" evidence="1">
    <location>
        <begin position="91"/>
        <end position="115"/>
    </location>
</feature>
<evidence type="ECO:0000313" key="3">
    <source>
        <dbReference type="EMBL" id="CAH3197932.1"/>
    </source>
</evidence>
<feature type="compositionally biased region" description="Polar residues" evidence="1">
    <location>
        <begin position="91"/>
        <end position="101"/>
    </location>
</feature>
<accession>A0ABN8T2E1</accession>
<evidence type="ECO:0000313" key="4">
    <source>
        <dbReference type="Proteomes" id="UP001159427"/>
    </source>
</evidence>